<proteinExistence type="predicted"/>
<gene>
    <name evidence="1" type="ORF">Naga_100007g95</name>
</gene>
<accession>W7U8I4</accession>
<reference evidence="1 2" key="1">
    <citation type="journal article" date="2014" name="Mol. Plant">
        <title>Chromosome Scale Genome Assembly and Transcriptome Profiling of Nannochloropsis gaditana in Nitrogen Depletion.</title>
        <authorList>
            <person name="Corteggiani Carpinelli E."/>
            <person name="Telatin A."/>
            <person name="Vitulo N."/>
            <person name="Forcato C."/>
            <person name="D'Angelo M."/>
            <person name="Schiavon R."/>
            <person name="Vezzi A."/>
            <person name="Giacometti G.M."/>
            <person name="Morosinotto T."/>
            <person name="Valle G."/>
        </authorList>
    </citation>
    <scope>NUCLEOTIDE SEQUENCE [LARGE SCALE GENOMIC DNA]</scope>
    <source>
        <strain evidence="1 2">B-31</strain>
    </source>
</reference>
<evidence type="ECO:0000313" key="1">
    <source>
        <dbReference type="EMBL" id="EWM29121.1"/>
    </source>
</evidence>
<dbReference type="EMBL" id="AZIL01000177">
    <property type="protein sequence ID" value="EWM29121.1"/>
    <property type="molecule type" value="Genomic_DNA"/>
</dbReference>
<keyword evidence="2" id="KW-1185">Reference proteome</keyword>
<name>W7U8I4_9STRA</name>
<protein>
    <submittedName>
        <fullName evidence="1">Uncharacterized protein</fullName>
    </submittedName>
</protein>
<sequence length="155" mass="17049">MIKGCECFLDITLTSTLTLRPASGSGKVWTKFRLMLMRQVLGPAILDIILDLRSDALSPKSCRQRPSRDEAATALPVFISAQRHRLARPHYIITIGTQGQHAGTDVMCINLISFSNLYDLLNIVLSIDKNVQSILSGRFLGRVGAARASIEGEPR</sequence>
<evidence type="ECO:0000313" key="2">
    <source>
        <dbReference type="Proteomes" id="UP000019335"/>
    </source>
</evidence>
<comment type="caution">
    <text evidence="1">The sequence shown here is derived from an EMBL/GenBank/DDBJ whole genome shotgun (WGS) entry which is preliminary data.</text>
</comment>
<organism evidence="1 2">
    <name type="scientific">Nannochloropsis gaditana</name>
    <dbReference type="NCBI Taxonomy" id="72520"/>
    <lineage>
        <taxon>Eukaryota</taxon>
        <taxon>Sar</taxon>
        <taxon>Stramenopiles</taxon>
        <taxon>Ochrophyta</taxon>
        <taxon>Eustigmatophyceae</taxon>
        <taxon>Eustigmatales</taxon>
        <taxon>Monodopsidaceae</taxon>
        <taxon>Nannochloropsis</taxon>
    </lineage>
</organism>
<dbReference type="Proteomes" id="UP000019335">
    <property type="component" value="Chromosome 3"/>
</dbReference>
<dbReference type="AlphaFoldDB" id="W7U8I4"/>